<dbReference type="AlphaFoldDB" id="A0A6J6Z2F9"/>
<evidence type="ECO:0000256" key="1">
    <source>
        <dbReference type="SAM" id="MobiDB-lite"/>
    </source>
</evidence>
<dbReference type="EMBL" id="CAFAAJ010000121">
    <property type="protein sequence ID" value="CAB4813338.1"/>
    <property type="molecule type" value="Genomic_DNA"/>
</dbReference>
<name>A0A6J6Z2F9_9ZZZZ</name>
<proteinExistence type="predicted"/>
<feature type="compositionally biased region" description="Basic and acidic residues" evidence="1">
    <location>
        <begin position="163"/>
        <end position="183"/>
    </location>
</feature>
<accession>A0A6J6Z2F9</accession>
<reference evidence="2" key="1">
    <citation type="submission" date="2020-05" db="EMBL/GenBank/DDBJ databases">
        <authorList>
            <person name="Chiriac C."/>
            <person name="Salcher M."/>
            <person name="Ghai R."/>
            <person name="Kavagutti S V."/>
        </authorList>
    </citation>
    <scope>NUCLEOTIDE SEQUENCE</scope>
</reference>
<sequence length="239" mass="25949">MRLRARQEILELFELVLLVLIGNRRCIDLVTLEAQKVHLAGSRPGVATQRGKRCIDLGQSRPCLTQGYEIRAGETVQCCPLRGNGEQALVCVLPVEVNEPLTVFLQDADRGEPTVDIRATAPVVRDRSGKNDLIVADNEAALDPCLISARPNEGAVGAPAQQEFDRTNEHRLSSPGLAREHGEAGAEHEIQSLDHSEVLDMQLGQHGSVRLMGIAGSAVCQSEFRAEHLMEAAAAETHE</sequence>
<protein>
    <submittedName>
        <fullName evidence="2">Unannotated protein</fullName>
    </submittedName>
</protein>
<gene>
    <name evidence="2" type="ORF">UFOPK3001_01715</name>
</gene>
<feature type="region of interest" description="Disordered" evidence="1">
    <location>
        <begin position="154"/>
        <end position="183"/>
    </location>
</feature>
<organism evidence="2">
    <name type="scientific">freshwater metagenome</name>
    <dbReference type="NCBI Taxonomy" id="449393"/>
    <lineage>
        <taxon>unclassified sequences</taxon>
        <taxon>metagenomes</taxon>
        <taxon>ecological metagenomes</taxon>
    </lineage>
</organism>
<evidence type="ECO:0000313" key="2">
    <source>
        <dbReference type="EMBL" id="CAB4813338.1"/>
    </source>
</evidence>